<organism evidence="1 2">
    <name type="scientific">Bergeyella porcorum</name>
    <dbReference type="NCBI Taxonomy" id="1735111"/>
    <lineage>
        <taxon>Bacteria</taxon>
        <taxon>Pseudomonadati</taxon>
        <taxon>Bacteroidota</taxon>
        <taxon>Flavobacteriia</taxon>
        <taxon>Flavobacteriales</taxon>
        <taxon>Weeksellaceae</taxon>
        <taxon>Bergeyella</taxon>
    </lineage>
</organism>
<proteinExistence type="predicted"/>
<dbReference type="AlphaFoldDB" id="A0AAU0F3V7"/>
<evidence type="ECO:0000313" key="2">
    <source>
        <dbReference type="Proteomes" id="UP001432059"/>
    </source>
</evidence>
<accession>A0AAU0F3V7</accession>
<sequence>MTDALTKAVEKERQEVSLRPILKWQGRQVQPVLNIGNQGL</sequence>
<dbReference type="EMBL" id="CP136426">
    <property type="protein sequence ID" value="WOC52041.1"/>
    <property type="molecule type" value="Genomic_DNA"/>
</dbReference>
<evidence type="ECO:0000313" key="1">
    <source>
        <dbReference type="EMBL" id="WOC52041.1"/>
    </source>
</evidence>
<keyword evidence="2" id="KW-1185">Reference proteome</keyword>
<dbReference type="Proteomes" id="UP001432059">
    <property type="component" value="Chromosome"/>
</dbReference>
<gene>
    <name evidence="1" type="ORF">BPO_1394</name>
</gene>
<protein>
    <submittedName>
        <fullName evidence="1">Uncharacterized protein</fullName>
    </submittedName>
</protein>
<reference evidence="1" key="1">
    <citation type="submission" date="2023-10" db="EMBL/GenBank/DDBJ databases">
        <title>Characterization and whole genome sequencing of a novel strain of Bergeyella porcorum QD2021 isolated from pig.</title>
        <authorList>
            <person name="Liu G."/>
            <person name="Chen C."/>
            <person name="Han X."/>
        </authorList>
    </citation>
    <scope>NUCLEOTIDE SEQUENCE</scope>
    <source>
        <strain evidence="1">QD2021</strain>
    </source>
</reference>
<dbReference type="KEGG" id="bpor:BPO_1394"/>
<name>A0AAU0F3V7_9FLAO</name>